<comment type="similarity">
    <text evidence="1">Belongs to the glycosyl hydrolase 27 family.</text>
</comment>
<keyword evidence="2" id="KW-0378">Hydrolase</keyword>
<dbReference type="AlphaFoldDB" id="A0A0L7LUL0"/>
<dbReference type="GO" id="GO:0004557">
    <property type="term" value="F:alpha-galactosidase activity"/>
    <property type="evidence" value="ECO:0007669"/>
    <property type="project" value="TreeGrafter"/>
</dbReference>
<dbReference type="PANTHER" id="PTHR11452:SF83">
    <property type="entry name" value="ALPHA-GALACTOSIDASE"/>
    <property type="match status" value="1"/>
</dbReference>
<keyword evidence="5" id="KW-1185">Reference proteome</keyword>
<protein>
    <submittedName>
        <fullName evidence="4">Alpha-N-acetylgalactosaminidase</fullName>
    </submittedName>
</protein>
<keyword evidence="3" id="KW-0326">Glycosidase</keyword>
<dbReference type="Proteomes" id="UP000037510">
    <property type="component" value="Unassembled WGS sequence"/>
</dbReference>
<dbReference type="Pfam" id="PF16499">
    <property type="entry name" value="Melibiase_2"/>
    <property type="match status" value="2"/>
</dbReference>
<dbReference type="STRING" id="104452.A0A0L7LUL0"/>
<dbReference type="GO" id="GO:0005737">
    <property type="term" value="C:cytoplasm"/>
    <property type="evidence" value="ECO:0007669"/>
    <property type="project" value="TreeGrafter"/>
</dbReference>
<reference evidence="4 5" key="1">
    <citation type="journal article" date="2015" name="Genome Biol. Evol.">
        <title>The genome of winter moth (Operophtera brumata) provides a genomic perspective on sexual dimorphism and phenology.</title>
        <authorList>
            <person name="Derks M.F."/>
            <person name="Smit S."/>
            <person name="Salis L."/>
            <person name="Schijlen E."/>
            <person name="Bossers A."/>
            <person name="Mateman C."/>
            <person name="Pijl A.S."/>
            <person name="de Ridder D."/>
            <person name="Groenen M.A."/>
            <person name="Visser M.E."/>
            <person name="Megens H.J."/>
        </authorList>
    </citation>
    <scope>NUCLEOTIDE SEQUENCE [LARGE SCALE GENOMIC DNA]</scope>
    <source>
        <strain evidence="4">WM2013NL</strain>
        <tissue evidence="4">Head and thorax</tissue>
    </source>
</reference>
<evidence type="ECO:0000256" key="3">
    <source>
        <dbReference type="ARBA" id="ARBA00023295"/>
    </source>
</evidence>
<dbReference type="InterPro" id="IPR002241">
    <property type="entry name" value="Glyco_hydro_27"/>
</dbReference>
<gene>
    <name evidence="4" type="ORF">OBRU01_01189</name>
</gene>
<comment type="caution">
    <text evidence="4">The sequence shown here is derived from an EMBL/GenBank/DDBJ whole genome shotgun (WGS) entry which is preliminary data.</text>
</comment>
<dbReference type="InterPro" id="IPR000111">
    <property type="entry name" value="Glyco_hydro_27/36_CS"/>
</dbReference>
<dbReference type="SUPFAM" id="SSF51445">
    <property type="entry name" value="(Trans)glycosidases"/>
    <property type="match status" value="1"/>
</dbReference>
<evidence type="ECO:0000256" key="2">
    <source>
        <dbReference type="ARBA" id="ARBA00022801"/>
    </source>
</evidence>
<dbReference type="EMBL" id="JTDY01000064">
    <property type="protein sequence ID" value="KOB79089.1"/>
    <property type="molecule type" value="Genomic_DNA"/>
</dbReference>
<dbReference type="GO" id="GO:0009311">
    <property type="term" value="P:oligosaccharide metabolic process"/>
    <property type="evidence" value="ECO:0007669"/>
    <property type="project" value="TreeGrafter"/>
</dbReference>
<evidence type="ECO:0000313" key="5">
    <source>
        <dbReference type="Proteomes" id="UP000037510"/>
    </source>
</evidence>
<name>A0A0L7LUL0_OPEBR</name>
<evidence type="ECO:0000256" key="1">
    <source>
        <dbReference type="ARBA" id="ARBA00009743"/>
    </source>
</evidence>
<dbReference type="Gene3D" id="3.20.20.70">
    <property type="entry name" value="Aldolase class I"/>
    <property type="match status" value="2"/>
</dbReference>
<sequence>MFMAFVSEVFVLENGLARTPPMGWMSWGYYMCNGVSVAGAFFKEGYLEAGYEYIIIDDCWSEKERDYNGRLLHIRGLKFGIYTNIGHVTCEYYPGSKNYFQKDAETFSEWGVDYVKVDGSSWKTIRDIMRHFESEYDTLHKYHGPGHWNDPDMLIYGQCSPSPQQSRSHISFYAMLSAPLLLSCDMRKVLHYERKLMLNLNLIAAAQDPLGIMARPYKNPIKGDIYPSFSFLLLNPEKNNTIVSFTPSEYGLNFTDGYTVMNVFTGRTLQNITLKEELKVIVRKDGK</sequence>
<organism evidence="4 5">
    <name type="scientific">Operophtera brumata</name>
    <name type="common">Winter moth</name>
    <name type="synonym">Phalaena brumata</name>
    <dbReference type="NCBI Taxonomy" id="104452"/>
    <lineage>
        <taxon>Eukaryota</taxon>
        <taxon>Metazoa</taxon>
        <taxon>Ecdysozoa</taxon>
        <taxon>Arthropoda</taxon>
        <taxon>Hexapoda</taxon>
        <taxon>Insecta</taxon>
        <taxon>Pterygota</taxon>
        <taxon>Neoptera</taxon>
        <taxon>Endopterygota</taxon>
        <taxon>Lepidoptera</taxon>
        <taxon>Glossata</taxon>
        <taxon>Ditrysia</taxon>
        <taxon>Geometroidea</taxon>
        <taxon>Geometridae</taxon>
        <taxon>Larentiinae</taxon>
        <taxon>Operophtera</taxon>
    </lineage>
</organism>
<proteinExistence type="inferred from homology"/>
<accession>A0A0L7LUL0</accession>
<dbReference type="PROSITE" id="PS00512">
    <property type="entry name" value="ALPHA_GALACTOSIDASE"/>
    <property type="match status" value="1"/>
</dbReference>
<dbReference type="GO" id="GO:0016139">
    <property type="term" value="P:glycoside catabolic process"/>
    <property type="evidence" value="ECO:0007669"/>
    <property type="project" value="TreeGrafter"/>
</dbReference>
<dbReference type="InterPro" id="IPR013785">
    <property type="entry name" value="Aldolase_TIM"/>
</dbReference>
<evidence type="ECO:0000313" key="4">
    <source>
        <dbReference type="EMBL" id="KOB79089.1"/>
    </source>
</evidence>
<dbReference type="CDD" id="cd14792">
    <property type="entry name" value="GH27"/>
    <property type="match status" value="1"/>
</dbReference>
<dbReference type="PANTHER" id="PTHR11452">
    <property type="entry name" value="ALPHA-GALACTOSIDASE/ALPHA-N-ACETYLGALACTOSAMINIDASE"/>
    <property type="match status" value="1"/>
</dbReference>
<dbReference type="InterPro" id="IPR017853">
    <property type="entry name" value="GH"/>
</dbReference>